<proteinExistence type="predicted"/>
<reference evidence="2" key="1">
    <citation type="submission" date="2013-01" db="EMBL/GenBank/DDBJ databases">
        <title>Draft Genome Sequence of a Mulberry Tree, Morus notabilis C.K. Schneid.</title>
        <authorList>
            <person name="He N."/>
            <person name="Zhao S."/>
        </authorList>
    </citation>
    <scope>NUCLEOTIDE SEQUENCE</scope>
</reference>
<name>W9S142_9ROSA</name>
<sequence length="114" mass="12339">MANEGEKSNGICAEKYGWDAQRKAKASTAHGFNGQVHVPLNLGPHHLPLPIPPSFLASMGYAQRNMAGMVPTNIPLIENPWGANMQFPRGVVPSHLTHYFPGKGLTSCRFTDAS</sequence>
<dbReference type="eggNOG" id="KOG1906">
    <property type="taxonomic scope" value="Eukaryota"/>
</dbReference>
<dbReference type="STRING" id="981085.W9S142"/>
<protein>
    <submittedName>
        <fullName evidence="1">Uncharacterized protein</fullName>
    </submittedName>
</protein>
<accession>W9S142</accession>
<evidence type="ECO:0000313" key="1">
    <source>
        <dbReference type="EMBL" id="EXC07328.1"/>
    </source>
</evidence>
<dbReference type="Proteomes" id="UP000030645">
    <property type="component" value="Unassembled WGS sequence"/>
</dbReference>
<evidence type="ECO:0000313" key="2">
    <source>
        <dbReference type="Proteomes" id="UP000030645"/>
    </source>
</evidence>
<dbReference type="EMBL" id="KE345585">
    <property type="protein sequence ID" value="EXC07328.1"/>
    <property type="molecule type" value="Genomic_DNA"/>
</dbReference>
<gene>
    <name evidence="1" type="ORF">L484_021236</name>
</gene>
<organism evidence="1 2">
    <name type="scientific">Morus notabilis</name>
    <dbReference type="NCBI Taxonomy" id="981085"/>
    <lineage>
        <taxon>Eukaryota</taxon>
        <taxon>Viridiplantae</taxon>
        <taxon>Streptophyta</taxon>
        <taxon>Embryophyta</taxon>
        <taxon>Tracheophyta</taxon>
        <taxon>Spermatophyta</taxon>
        <taxon>Magnoliopsida</taxon>
        <taxon>eudicotyledons</taxon>
        <taxon>Gunneridae</taxon>
        <taxon>Pentapetalae</taxon>
        <taxon>rosids</taxon>
        <taxon>fabids</taxon>
        <taxon>Rosales</taxon>
        <taxon>Moraceae</taxon>
        <taxon>Moreae</taxon>
        <taxon>Morus</taxon>
    </lineage>
</organism>
<keyword evidence="2" id="KW-1185">Reference proteome</keyword>
<dbReference type="AlphaFoldDB" id="W9S142"/>